<protein>
    <submittedName>
        <fullName evidence="2">Dienelactone hydrolase family protein</fullName>
    </submittedName>
</protein>
<feature type="domain" description="Dienelactone hydrolase" evidence="1">
    <location>
        <begin position="17"/>
        <end position="229"/>
    </location>
</feature>
<accession>A0A437H2A1</accession>
<evidence type="ECO:0000259" key="1">
    <source>
        <dbReference type="Pfam" id="PF01738"/>
    </source>
</evidence>
<dbReference type="PANTHER" id="PTHR22946">
    <property type="entry name" value="DIENELACTONE HYDROLASE DOMAIN-CONTAINING PROTEIN-RELATED"/>
    <property type="match status" value="1"/>
</dbReference>
<evidence type="ECO:0000313" key="3">
    <source>
        <dbReference type="Proteomes" id="UP000283003"/>
    </source>
</evidence>
<name>A0A437H2A1_9SPHN</name>
<dbReference type="Proteomes" id="UP000283003">
    <property type="component" value="Unassembled WGS sequence"/>
</dbReference>
<comment type="caution">
    <text evidence="2">The sequence shown here is derived from an EMBL/GenBank/DDBJ whole genome shotgun (WGS) entry which is preliminary data.</text>
</comment>
<dbReference type="InterPro" id="IPR002925">
    <property type="entry name" value="Dienelactn_hydro"/>
</dbReference>
<dbReference type="SUPFAM" id="SSF53474">
    <property type="entry name" value="alpha/beta-Hydrolases"/>
    <property type="match status" value="1"/>
</dbReference>
<dbReference type="AlphaFoldDB" id="A0A437H2A1"/>
<evidence type="ECO:0000313" key="2">
    <source>
        <dbReference type="EMBL" id="RVQ69774.1"/>
    </source>
</evidence>
<dbReference type="GO" id="GO:0016787">
    <property type="term" value="F:hydrolase activity"/>
    <property type="evidence" value="ECO:0007669"/>
    <property type="project" value="UniProtKB-KW"/>
</dbReference>
<keyword evidence="2" id="KW-0378">Hydrolase</keyword>
<dbReference type="InterPro" id="IPR029058">
    <property type="entry name" value="AB_hydrolase_fold"/>
</dbReference>
<dbReference type="OrthoDB" id="9787933at2"/>
<dbReference type="EMBL" id="RXOL01000001">
    <property type="protein sequence ID" value="RVQ69774.1"/>
    <property type="molecule type" value="Genomic_DNA"/>
</dbReference>
<sequence>MGVEPVAFDHDGIAYGAALVRPVGTPRGAVLILPTIANRNEAMDRRARMLADAGFVAVIGDFYGARAPADFDAVMQAGRAMMADTPRFREVLNANLMAARQTVPDMPFATIGFCMGGKAVLELARGGADMRAAISFHGLLATDCPASGAIDPVILVCHGDADPMVPRSDVAAFEAEMDAADAAWQLMVFGGAKHGFTDPASDLRDNPAVAYDARADRQSWSAAMLLLDEIFPR</sequence>
<dbReference type="PANTHER" id="PTHR22946:SF0">
    <property type="entry name" value="DIENELACTONE HYDROLASE DOMAIN-CONTAINING PROTEIN"/>
    <property type="match status" value="1"/>
</dbReference>
<dbReference type="InterPro" id="IPR050261">
    <property type="entry name" value="FrsA_esterase"/>
</dbReference>
<keyword evidence="3" id="KW-1185">Reference proteome</keyword>
<dbReference type="Pfam" id="PF01738">
    <property type="entry name" value="DLH"/>
    <property type="match status" value="1"/>
</dbReference>
<reference evidence="2 3" key="1">
    <citation type="submission" date="2018-12" db="EMBL/GenBank/DDBJ databases">
        <title>Croceicoccus ponticola sp. nov., a lipolytic bacterium isolated from seawater.</title>
        <authorList>
            <person name="Yoon J.-H."/>
        </authorList>
    </citation>
    <scope>NUCLEOTIDE SEQUENCE [LARGE SCALE GENOMIC DNA]</scope>
    <source>
        <strain evidence="2 3">GM-16</strain>
    </source>
</reference>
<dbReference type="Gene3D" id="3.40.50.1820">
    <property type="entry name" value="alpha/beta hydrolase"/>
    <property type="match status" value="1"/>
</dbReference>
<proteinExistence type="predicted"/>
<gene>
    <name evidence="2" type="ORF">EKN06_02935</name>
</gene>
<organism evidence="2 3">
    <name type="scientific">Croceicoccus ponticola</name>
    <dbReference type="NCBI Taxonomy" id="2217664"/>
    <lineage>
        <taxon>Bacteria</taxon>
        <taxon>Pseudomonadati</taxon>
        <taxon>Pseudomonadota</taxon>
        <taxon>Alphaproteobacteria</taxon>
        <taxon>Sphingomonadales</taxon>
        <taxon>Erythrobacteraceae</taxon>
        <taxon>Croceicoccus</taxon>
    </lineage>
</organism>